<protein>
    <submittedName>
        <fullName evidence="2">Uncharacterized protein</fullName>
    </submittedName>
</protein>
<name>A0A810PP38_9FIRM</name>
<reference evidence="2" key="1">
    <citation type="submission" date="2020-09" db="EMBL/GenBank/DDBJ databases">
        <title>New species isolated from human feces.</title>
        <authorList>
            <person name="Kitahara M."/>
            <person name="Shigeno Y."/>
            <person name="Shime M."/>
            <person name="Matsumoto Y."/>
            <person name="Nakamura S."/>
            <person name="Motooka D."/>
            <person name="Fukuoka S."/>
            <person name="Nishikawa H."/>
            <person name="Benno Y."/>
        </authorList>
    </citation>
    <scope>NUCLEOTIDE SEQUENCE</scope>
    <source>
        <strain evidence="2">MM35</strain>
    </source>
</reference>
<dbReference type="Proteomes" id="UP000681343">
    <property type="component" value="Chromosome"/>
</dbReference>
<dbReference type="KEGG" id="vfa:MM35RIKEN_07000"/>
<feature type="region of interest" description="Disordered" evidence="1">
    <location>
        <begin position="1"/>
        <end position="57"/>
    </location>
</feature>
<organism evidence="2 3">
    <name type="scientific">Vescimonas fastidiosa</name>
    <dbReference type="NCBI Taxonomy" id="2714353"/>
    <lineage>
        <taxon>Bacteria</taxon>
        <taxon>Bacillati</taxon>
        <taxon>Bacillota</taxon>
        <taxon>Clostridia</taxon>
        <taxon>Eubacteriales</taxon>
        <taxon>Oscillospiraceae</taxon>
        <taxon>Vescimonas</taxon>
    </lineage>
</organism>
<sequence>MEEQTKGKKCGNYMPGSDTKYSMKKVERKKSAAIGGADLYSGGNQMEKGKEENGERG</sequence>
<feature type="compositionally biased region" description="Basic and acidic residues" evidence="1">
    <location>
        <begin position="47"/>
        <end position="57"/>
    </location>
</feature>
<gene>
    <name evidence="2" type="ORF">MM35RIKEN_07000</name>
</gene>
<dbReference type="RefSeq" id="WP_212819357.1">
    <property type="nucleotide sequence ID" value="NZ_AP023415.1"/>
</dbReference>
<proteinExistence type="predicted"/>
<evidence type="ECO:0000256" key="1">
    <source>
        <dbReference type="SAM" id="MobiDB-lite"/>
    </source>
</evidence>
<accession>A0A810PP38</accession>
<dbReference type="AlphaFoldDB" id="A0A810PP38"/>
<keyword evidence="3" id="KW-1185">Reference proteome</keyword>
<dbReference type="EMBL" id="AP023415">
    <property type="protein sequence ID" value="BCK78508.1"/>
    <property type="molecule type" value="Genomic_DNA"/>
</dbReference>
<evidence type="ECO:0000313" key="2">
    <source>
        <dbReference type="EMBL" id="BCK78508.1"/>
    </source>
</evidence>
<evidence type="ECO:0000313" key="3">
    <source>
        <dbReference type="Proteomes" id="UP000681343"/>
    </source>
</evidence>